<dbReference type="InterPro" id="IPR008254">
    <property type="entry name" value="Flavodoxin/NO_synth"/>
</dbReference>
<protein>
    <submittedName>
        <fullName evidence="5">Sulfite reductase (NADPH) flavoprotein alpha-component</fullName>
        <ecNumber evidence="5">1.8.1.2</ecNumber>
    </submittedName>
</protein>
<dbReference type="InterPro" id="IPR039261">
    <property type="entry name" value="FNR_nucleotide-bd"/>
</dbReference>
<dbReference type="InterPro" id="IPR001433">
    <property type="entry name" value="OxRdtase_FAD/NAD-bd"/>
</dbReference>
<evidence type="ECO:0000256" key="1">
    <source>
        <dbReference type="ARBA" id="ARBA00022630"/>
    </source>
</evidence>
<dbReference type="Pfam" id="PF03929">
    <property type="entry name" value="PepSY_TM"/>
    <property type="match status" value="1"/>
</dbReference>
<dbReference type="SUPFAM" id="SSF52343">
    <property type="entry name" value="Ferredoxin reductase-like, C-terminal NADP-linked domain"/>
    <property type="match status" value="1"/>
</dbReference>
<reference evidence="5" key="1">
    <citation type="submission" date="2021-03" db="EMBL/GenBank/DDBJ databases">
        <title>Genomic Encyclopedia of Type Strains, Phase IV (KMG-IV): sequencing the most valuable type-strain genomes for metagenomic binning, comparative biology and taxonomic classification.</title>
        <authorList>
            <person name="Goeker M."/>
        </authorList>
    </citation>
    <scope>NUCLEOTIDE SEQUENCE</scope>
    <source>
        <strain evidence="5">DSM 15523</strain>
        <strain evidence="6 8">DSM 16476</strain>
    </source>
</reference>
<dbReference type="PROSITE" id="PS50902">
    <property type="entry name" value="FLAVODOXIN_LIKE"/>
    <property type="match status" value="1"/>
</dbReference>
<dbReference type="Pfam" id="PF00175">
    <property type="entry name" value="NAD_binding_1"/>
    <property type="match status" value="1"/>
</dbReference>
<evidence type="ECO:0000313" key="7">
    <source>
        <dbReference type="Proteomes" id="UP001138672"/>
    </source>
</evidence>
<dbReference type="PROSITE" id="PS51384">
    <property type="entry name" value="FAD_FR"/>
    <property type="match status" value="1"/>
</dbReference>
<accession>A0A9X0YHK3</accession>
<dbReference type="Gene3D" id="3.40.50.360">
    <property type="match status" value="1"/>
</dbReference>
<feature type="transmembrane region" description="Helical" evidence="2">
    <location>
        <begin position="130"/>
        <end position="151"/>
    </location>
</feature>
<keyword evidence="8" id="KW-1185">Reference proteome</keyword>
<feature type="domain" description="FAD-binding FR-type" evidence="4">
    <location>
        <begin position="495"/>
        <end position="595"/>
    </location>
</feature>
<dbReference type="Gene3D" id="3.40.50.80">
    <property type="entry name" value="Nucleotide-binding domain of ferredoxin-NADP reductase (FNR) module"/>
    <property type="match status" value="1"/>
</dbReference>
<dbReference type="RefSeq" id="WP_057783444.1">
    <property type="nucleotide sequence ID" value="NZ_JAGGJQ010000001.1"/>
</dbReference>
<gene>
    <name evidence="5" type="ORF">J2Z56_000360</name>
    <name evidence="6" type="ORF">J2Z57_001026</name>
</gene>
<keyword evidence="2" id="KW-0812">Transmembrane</keyword>
<keyword evidence="2" id="KW-0472">Membrane</keyword>
<dbReference type="PRINTS" id="PR00371">
    <property type="entry name" value="FPNCR"/>
</dbReference>
<evidence type="ECO:0000259" key="4">
    <source>
        <dbReference type="PROSITE" id="PS51384"/>
    </source>
</evidence>
<feature type="transmembrane region" description="Helical" evidence="2">
    <location>
        <begin position="172"/>
        <end position="195"/>
    </location>
</feature>
<dbReference type="InterPro" id="IPR017927">
    <property type="entry name" value="FAD-bd_FR_type"/>
</dbReference>
<dbReference type="InterPro" id="IPR017938">
    <property type="entry name" value="Riboflavin_synthase-like_b-brl"/>
</dbReference>
<dbReference type="InterPro" id="IPR001709">
    <property type="entry name" value="Flavoprot_Pyr_Nucl_cyt_Rdtase"/>
</dbReference>
<dbReference type="InterPro" id="IPR029039">
    <property type="entry name" value="Flavoprotein-like_sf"/>
</dbReference>
<dbReference type="GO" id="GO:0005829">
    <property type="term" value="C:cytosol"/>
    <property type="evidence" value="ECO:0007669"/>
    <property type="project" value="TreeGrafter"/>
</dbReference>
<evidence type="ECO:0000259" key="3">
    <source>
        <dbReference type="PROSITE" id="PS50902"/>
    </source>
</evidence>
<dbReference type="PANTHER" id="PTHR19384">
    <property type="entry name" value="NITRIC OXIDE SYNTHASE-RELATED"/>
    <property type="match status" value="1"/>
</dbReference>
<comment type="caution">
    <text evidence="5">The sequence shown here is derived from an EMBL/GenBank/DDBJ whole genome shotgun (WGS) entry which is preliminary data.</text>
</comment>
<dbReference type="Pfam" id="PF00258">
    <property type="entry name" value="Flavodoxin_1"/>
    <property type="match status" value="1"/>
</dbReference>
<dbReference type="EMBL" id="JAUSUU010000002">
    <property type="protein sequence ID" value="MDQ0334599.1"/>
    <property type="molecule type" value="Genomic_DNA"/>
</dbReference>
<dbReference type="GO" id="GO:0050660">
    <property type="term" value="F:flavin adenine dinucleotide binding"/>
    <property type="evidence" value="ECO:0007669"/>
    <property type="project" value="TreeGrafter"/>
</dbReference>
<evidence type="ECO:0000313" key="8">
    <source>
        <dbReference type="Proteomes" id="UP001231587"/>
    </source>
</evidence>
<keyword evidence="1" id="KW-0285">Flavoprotein</keyword>
<dbReference type="AlphaFoldDB" id="A0A9X0YHK3"/>
<sequence length="734" mass="83174">MTISIWRYSHLALAVSSFVFIILAAFTGIILAFEPISNQIQLYKVSGFDEVTLAETVQHLKTNYLEVIDMNVDVNDFVSASVITEEGDAETFYINPKTGEKLGELIEKAPLFNWATSFHRSLFLKSTGRIFVGITSFLLFLIAVSGTVLIVKRQRSFKRFFGKIVNENFSQYYHVVLGRLSLIPIIIVTLTGVYLSLYRFDLLPKETLIQNVNYDEISETPKRELKDQAIFSDTKLSEVRSVEFPFSDDVEDYYTLQLQDREVLVNQYTGEVLSEAKYPLIAVASRLSINLHTGQGSILWALILAIACVNILFFVYSGFVMTLKRRKAKLKNTFKKDACKYVILVGSENGSSLQYANMLHKQLLKLGEMSFIAELNAYSTYRSCEHLVVITATYGQGDAPENASNFENIFKTIKTEKAYSFSVVGFGSLAYPDFCKYAFTVDALLQTDPNAVQLLKPFTIHNKSFEAYTKWINSWSKKVGLQIQLPGDALVESNKRKRTFNVVQKTITSDNPDDTFTITFKPKLGFSRFKSGDLLAIKPQANSAERLYSIGKVNASVFLSVKRQELGLCSNFLNDLKVGDSLKARLIKNKEFRLSKRTKHVLMIANGTGIAPFLGMIDQNTSAQKMQLYWGGRRKASFKMYKDIIQDGLQHNKLQKLEIAYSQEDEHKVYVQHLLERDAEHVAQVLKQKGVIMICGSIAMQKDVLLVLEAICERHLEQPLSVYKNKGQLKLDCY</sequence>
<name>A0A9X0YHK3_9FLAO</name>
<evidence type="ECO:0000256" key="2">
    <source>
        <dbReference type="SAM" id="Phobius"/>
    </source>
</evidence>
<feature type="transmembrane region" description="Helical" evidence="2">
    <location>
        <begin position="298"/>
        <end position="321"/>
    </location>
</feature>
<keyword evidence="2" id="KW-1133">Transmembrane helix</keyword>
<dbReference type="EC" id="1.8.1.2" evidence="5"/>
<dbReference type="Proteomes" id="UP001138672">
    <property type="component" value="Unassembled WGS sequence"/>
</dbReference>
<organism evidence="5 7">
    <name type="scientific">Formosa algae</name>
    <dbReference type="NCBI Taxonomy" id="225843"/>
    <lineage>
        <taxon>Bacteria</taxon>
        <taxon>Pseudomonadati</taxon>
        <taxon>Bacteroidota</taxon>
        <taxon>Flavobacteriia</taxon>
        <taxon>Flavobacteriales</taxon>
        <taxon>Flavobacteriaceae</taxon>
        <taxon>Formosa</taxon>
    </lineage>
</organism>
<dbReference type="Gene3D" id="2.40.30.10">
    <property type="entry name" value="Translation factors"/>
    <property type="match status" value="1"/>
</dbReference>
<evidence type="ECO:0000313" key="5">
    <source>
        <dbReference type="EMBL" id="MBP1838464.1"/>
    </source>
</evidence>
<dbReference type="Proteomes" id="UP001231587">
    <property type="component" value="Unassembled WGS sequence"/>
</dbReference>
<dbReference type="GO" id="GO:0004783">
    <property type="term" value="F:sulfite reductase (NADPH) activity"/>
    <property type="evidence" value="ECO:0007669"/>
    <property type="project" value="UniProtKB-EC"/>
</dbReference>
<dbReference type="OrthoDB" id="9789468at2"/>
<feature type="transmembrane region" description="Helical" evidence="2">
    <location>
        <begin position="12"/>
        <end position="33"/>
    </location>
</feature>
<dbReference type="InterPro" id="IPR005625">
    <property type="entry name" value="PepSY-ass_TM"/>
</dbReference>
<feature type="domain" description="Flavodoxin-like" evidence="3">
    <location>
        <begin position="341"/>
        <end position="480"/>
    </location>
</feature>
<keyword evidence="5" id="KW-0560">Oxidoreductase</keyword>
<dbReference type="SUPFAM" id="SSF52218">
    <property type="entry name" value="Flavoproteins"/>
    <property type="match status" value="1"/>
</dbReference>
<proteinExistence type="predicted"/>
<evidence type="ECO:0000313" key="6">
    <source>
        <dbReference type="EMBL" id="MDQ0334599.1"/>
    </source>
</evidence>
<dbReference type="EMBL" id="JAGGJQ010000001">
    <property type="protein sequence ID" value="MBP1838464.1"/>
    <property type="molecule type" value="Genomic_DNA"/>
</dbReference>
<dbReference type="GO" id="GO:0010181">
    <property type="term" value="F:FMN binding"/>
    <property type="evidence" value="ECO:0007669"/>
    <property type="project" value="InterPro"/>
</dbReference>
<dbReference type="SUPFAM" id="SSF63380">
    <property type="entry name" value="Riboflavin synthase domain-like"/>
    <property type="match status" value="1"/>
</dbReference>